<keyword evidence="3" id="KW-1185">Reference proteome</keyword>
<evidence type="ECO:0000313" key="3">
    <source>
        <dbReference type="Proteomes" id="UP000054007"/>
    </source>
</evidence>
<keyword evidence="1" id="KW-0175">Coiled coil</keyword>
<proteinExistence type="predicted"/>
<dbReference type="Proteomes" id="UP000054007">
    <property type="component" value="Unassembled WGS sequence"/>
</dbReference>
<evidence type="ECO:0000313" key="2">
    <source>
        <dbReference type="EMBL" id="KIY68752.1"/>
    </source>
</evidence>
<evidence type="ECO:0000256" key="1">
    <source>
        <dbReference type="SAM" id="Coils"/>
    </source>
</evidence>
<feature type="coiled-coil region" evidence="1">
    <location>
        <begin position="119"/>
        <end position="153"/>
    </location>
</feature>
<accession>A0A0D7BDZ3</accession>
<dbReference type="AlphaFoldDB" id="A0A0D7BDZ3"/>
<gene>
    <name evidence="2" type="ORF">CYLTODRAFT_480834</name>
</gene>
<organism evidence="2 3">
    <name type="scientific">Cylindrobasidium torrendii FP15055 ss-10</name>
    <dbReference type="NCBI Taxonomy" id="1314674"/>
    <lineage>
        <taxon>Eukaryota</taxon>
        <taxon>Fungi</taxon>
        <taxon>Dikarya</taxon>
        <taxon>Basidiomycota</taxon>
        <taxon>Agaricomycotina</taxon>
        <taxon>Agaricomycetes</taxon>
        <taxon>Agaricomycetidae</taxon>
        <taxon>Agaricales</taxon>
        <taxon>Marasmiineae</taxon>
        <taxon>Physalacriaceae</taxon>
        <taxon>Cylindrobasidium</taxon>
    </lineage>
</organism>
<name>A0A0D7BDZ3_9AGAR</name>
<dbReference type="EMBL" id="KN880496">
    <property type="protein sequence ID" value="KIY68752.1"/>
    <property type="molecule type" value="Genomic_DNA"/>
</dbReference>
<protein>
    <submittedName>
        <fullName evidence="2">Uncharacterized protein</fullName>
    </submittedName>
</protein>
<sequence>MSNAIEVHDSSLISLDLLKAYFTCARRIRLGQECGYQKPGPCVECCTHKQRCDRGEGLRVAKDIKNMEMLLSLTDSVKERKDEQLVMARNVRKVVKRLGKKHARMLKYYELYMKTKKALAAEEVKAATWKAEARSLKAELLEARAQIAELQSAGSPSITRSVRKPAK</sequence>
<reference evidence="2 3" key="1">
    <citation type="journal article" date="2015" name="Fungal Genet. Biol.">
        <title>Evolution of novel wood decay mechanisms in Agaricales revealed by the genome sequences of Fistulina hepatica and Cylindrobasidium torrendii.</title>
        <authorList>
            <person name="Floudas D."/>
            <person name="Held B.W."/>
            <person name="Riley R."/>
            <person name="Nagy L.G."/>
            <person name="Koehler G."/>
            <person name="Ransdell A.S."/>
            <person name="Younus H."/>
            <person name="Chow J."/>
            <person name="Chiniquy J."/>
            <person name="Lipzen A."/>
            <person name="Tritt A."/>
            <person name="Sun H."/>
            <person name="Haridas S."/>
            <person name="LaButti K."/>
            <person name="Ohm R.A."/>
            <person name="Kues U."/>
            <person name="Blanchette R.A."/>
            <person name="Grigoriev I.V."/>
            <person name="Minto R.E."/>
            <person name="Hibbett D.S."/>
        </authorList>
    </citation>
    <scope>NUCLEOTIDE SEQUENCE [LARGE SCALE GENOMIC DNA]</scope>
    <source>
        <strain evidence="2 3">FP15055 ss-10</strain>
    </source>
</reference>